<proteinExistence type="predicted"/>
<evidence type="ECO:0000256" key="2">
    <source>
        <dbReference type="ARBA" id="ARBA00022803"/>
    </source>
</evidence>
<keyword evidence="6" id="KW-1185">Reference proteome</keyword>
<keyword evidence="1" id="KW-0677">Repeat</keyword>
<dbReference type="SMART" id="SM00028">
    <property type="entry name" value="TPR"/>
    <property type="match status" value="4"/>
</dbReference>
<dbReference type="PANTHER" id="PTHR44858">
    <property type="entry name" value="TETRATRICOPEPTIDE REPEAT PROTEIN 6"/>
    <property type="match status" value="1"/>
</dbReference>
<feature type="repeat" description="TPR" evidence="3">
    <location>
        <begin position="745"/>
        <end position="778"/>
    </location>
</feature>
<dbReference type="AlphaFoldDB" id="A0A0G4ISS3"/>
<evidence type="ECO:0000313" key="5">
    <source>
        <dbReference type="EMBL" id="CEO98184.1"/>
    </source>
</evidence>
<dbReference type="SUPFAM" id="SSF48452">
    <property type="entry name" value="TPR-like"/>
    <property type="match status" value="1"/>
</dbReference>
<evidence type="ECO:0000256" key="3">
    <source>
        <dbReference type="PROSITE-ProRule" id="PRU00339"/>
    </source>
</evidence>
<dbReference type="Pfam" id="PF13432">
    <property type="entry name" value="TPR_16"/>
    <property type="match status" value="2"/>
</dbReference>
<gene>
    <name evidence="5" type="ORF">PBRA_006298</name>
</gene>
<evidence type="ECO:0000256" key="4">
    <source>
        <dbReference type="SAM" id="MobiDB-lite"/>
    </source>
</evidence>
<dbReference type="Proteomes" id="UP000039324">
    <property type="component" value="Unassembled WGS sequence"/>
</dbReference>
<dbReference type="InterPro" id="IPR011990">
    <property type="entry name" value="TPR-like_helical_dom_sf"/>
</dbReference>
<feature type="region of interest" description="Disordered" evidence="4">
    <location>
        <begin position="792"/>
        <end position="866"/>
    </location>
</feature>
<reference evidence="5 6" key="1">
    <citation type="submission" date="2015-02" db="EMBL/GenBank/DDBJ databases">
        <authorList>
            <person name="Chooi Y.-H."/>
        </authorList>
    </citation>
    <scope>NUCLEOTIDE SEQUENCE [LARGE SCALE GENOMIC DNA]</scope>
    <source>
        <strain evidence="5">E3</strain>
    </source>
</reference>
<sequence>MMASGAGPGEVVAGAATGASSCTVPQPPDGAVIGCGQEHDALTVCHPWMNLGVATVAQLNDYIQSVLHAEPPVCEAVMEDVDNVAPVPVLMPDPRRPVAEAAPIETDSAPQPDNVDHNAAPDVQVVQAQRVYPATYLAPPPDQVHFFRLRLVDRKPSGLTNMWHPGDCQNVDVARLQFYQQTASILAPSTLQAASMSVASMVVSDPNLLDSVRSSAVACRAPQPPDGRWLGCGQAEHYPVCCLAWAQQGLTHADQIQPYLKQVNAGLASTAALSGNRLCSMRQPPVAGQTGALRKGCGQAAHPDQVCASWLAQGVFTLLEARQKLLEWKKQTPAQTVKSEPRVRKRPDRDRCIVPQPPDGAVRGCSSSGHHRGEVCDAWKGRGITTFPEIREFLMNWHKDHPDSNRKPCTFVQPPDGVLRGCGAPHHKGRVCGSWAEHGILSRQDALNKLREDKGDTKVKLFKSRSDAEKLCNLPQPPDGRVIGCGEPFHRMNVCDSWVAFGVPNREGVKTYVDKYRSDHGITGTLARVCRALQPPDGRIKGCGLGWHRGACPTWKALGLNDRKSMQEYIRSFISKSDGPSDGDRLIGPQTRSSHLGISRVSKFPEFSQDRDSSVRLFLEGDFDRSVHELTKRIRKDPDNAKLYNNRGVVYAERGWPDLALRDWAKAVLLDPSLADAYANRALGRVGVCKPVLASDDCKSAMALLRDDPDEDVLMTLAMALYETGDFDGCLAECTKVLDISSDSVQARTLTGLAYGAKKQYVDAAEMFEAALELSPDNARLSQLLGLARKKLDPNAAPSGDADQPGRAPSASGSVVGSDQETLSDFDQSDLDDDAMPLDDDDEFDRQSNAAEDDDTLSDEVTDDDG</sequence>
<name>A0A0G4ISS3_PLABS</name>
<dbReference type="PROSITE" id="PS50005">
    <property type="entry name" value="TPR"/>
    <property type="match status" value="2"/>
</dbReference>
<protein>
    <submittedName>
        <fullName evidence="5">Uncharacterized protein</fullName>
    </submittedName>
</protein>
<feature type="compositionally biased region" description="Polar residues" evidence="4">
    <location>
        <begin position="811"/>
        <end position="821"/>
    </location>
</feature>
<dbReference type="EMBL" id="CDSF01000083">
    <property type="protein sequence ID" value="CEO98184.1"/>
    <property type="molecule type" value="Genomic_DNA"/>
</dbReference>
<evidence type="ECO:0000256" key="1">
    <source>
        <dbReference type="ARBA" id="ARBA00022737"/>
    </source>
</evidence>
<evidence type="ECO:0000313" key="6">
    <source>
        <dbReference type="Proteomes" id="UP000039324"/>
    </source>
</evidence>
<feature type="compositionally biased region" description="Basic and acidic residues" evidence="4">
    <location>
        <begin position="339"/>
        <end position="352"/>
    </location>
</feature>
<dbReference type="OrthoDB" id="2423701at2759"/>
<accession>A0A0G4ISS3</accession>
<keyword evidence="2 3" id="KW-0802">TPR repeat</keyword>
<organism evidence="5 6">
    <name type="scientific">Plasmodiophora brassicae</name>
    <name type="common">Clubroot disease agent</name>
    <dbReference type="NCBI Taxonomy" id="37360"/>
    <lineage>
        <taxon>Eukaryota</taxon>
        <taxon>Sar</taxon>
        <taxon>Rhizaria</taxon>
        <taxon>Endomyxa</taxon>
        <taxon>Phytomyxea</taxon>
        <taxon>Plasmodiophorida</taxon>
        <taxon>Plasmodiophoridae</taxon>
        <taxon>Plasmodiophora</taxon>
    </lineage>
</organism>
<feature type="region of interest" description="Disordered" evidence="4">
    <location>
        <begin position="331"/>
        <end position="367"/>
    </location>
</feature>
<feature type="compositionally biased region" description="Acidic residues" evidence="4">
    <location>
        <begin position="822"/>
        <end position="844"/>
    </location>
</feature>
<dbReference type="Gene3D" id="1.25.40.10">
    <property type="entry name" value="Tetratricopeptide repeat domain"/>
    <property type="match status" value="2"/>
</dbReference>
<dbReference type="InterPro" id="IPR050498">
    <property type="entry name" value="Ycf3"/>
</dbReference>
<dbReference type="PANTHER" id="PTHR44858:SF1">
    <property type="entry name" value="UDP-N-ACETYLGLUCOSAMINE--PEPTIDE N-ACETYLGLUCOSAMINYLTRANSFERASE SPINDLY-RELATED"/>
    <property type="match status" value="1"/>
</dbReference>
<dbReference type="STRING" id="37360.A0A0G4ISS3"/>
<dbReference type="InterPro" id="IPR019734">
    <property type="entry name" value="TPR_rpt"/>
</dbReference>
<feature type="repeat" description="TPR" evidence="3">
    <location>
        <begin position="641"/>
        <end position="674"/>
    </location>
</feature>
<feature type="compositionally biased region" description="Acidic residues" evidence="4">
    <location>
        <begin position="851"/>
        <end position="866"/>
    </location>
</feature>